<evidence type="ECO:0000256" key="7">
    <source>
        <dbReference type="ARBA" id="ARBA00023054"/>
    </source>
</evidence>
<keyword evidence="4" id="KW-0132">Cell division</keyword>
<dbReference type="GO" id="GO:0000444">
    <property type="term" value="C:MIS12/MIND type complex"/>
    <property type="evidence" value="ECO:0007669"/>
    <property type="project" value="TreeGrafter"/>
</dbReference>
<evidence type="ECO:0000313" key="10">
    <source>
        <dbReference type="EMBL" id="KAJ8654190.1"/>
    </source>
</evidence>
<dbReference type="GeneID" id="83217542"/>
<keyword evidence="6" id="KW-0995">Kinetochore</keyword>
<dbReference type="GO" id="GO:0000070">
    <property type="term" value="P:mitotic sister chromatid segregation"/>
    <property type="evidence" value="ECO:0007669"/>
    <property type="project" value="TreeGrafter"/>
</dbReference>
<dbReference type="AlphaFoldDB" id="A0AAD7UVS7"/>
<dbReference type="GO" id="GO:0051301">
    <property type="term" value="P:cell division"/>
    <property type="evidence" value="ECO:0007669"/>
    <property type="project" value="UniProtKB-KW"/>
</dbReference>
<keyword evidence="3" id="KW-0158">Chromosome</keyword>
<accession>A0AAD7UVS7</accession>
<keyword evidence="11" id="KW-1185">Reference proteome</keyword>
<evidence type="ECO:0000256" key="4">
    <source>
        <dbReference type="ARBA" id="ARBA00022618"/>
    </source>
</evidence>
<keyword evidence="9" id="KW-0137">Centromere</keyword>
<evidence type="ECO:0000256" key="6">
    <source>
        <dbReference type="ARBA" id="ARBA00022838"/>
    </source>
</evidence>
<proteinExistence type="inferred from homology"/>
<dbReference type="InterPro" id="IPR008685">
    <property type="entry name" value="Centromere_Mis12"/>
</dbReference>
<keyword evidence="7" id="KW-0175">Coiled coil</keyword>
<evidence type="ECO:0000256" key="1">
    <source>
        <dbReference type="ARBA" id="ARBA00004629"/>
    </source>
</evidence>
<evidence type="ECO:0008006" key="12">
    <source>
        <dbReference type="Google" id="ProtNLM"/>
    </source>
</evidence>
<dbReference type="PANTHER" id="PTHR14527:SF2">
    <property type="entry name" value="PROTEIN MIS12 HOMOLOG"/>
    <property type="match status" value="1"/>
</dbReference>
<organism evidence="10 11">
    <name type="scientific">Lichtheimia ornata</name>
    <dbReference type="NCBI Taxonomy" id="688661"/>
    <lineage>
        <taxon>Eukaryota</taxon>
        <taxon>Fungi</taxon>
        <taxon>Fungi incertae sedis</taxon>
        <taxon>Mucoromycota</taxon>
        <taxon>Mucoromycotina</taxon>
        <taxon>Mucoromycetes</taxon>
        <taxon>Mucorales</taxon>
        <taxon>Lichtheimiaceae</taxon>
        <taxon>Lichtheimia</taxon>
    </lineage>
</organism>
<dbReference type="Pfam" id="PF05859">
    <property type="entry name" value="Mis12"/>
    <property type="match status" value="1"/>
</dbReference>
<sequence>MSANPTITPLKRSTREYDDKEFLGEHFSYLLADLLDDWYNGYNLVAYKAIDAYEDYIKNNRPEIKDMEMHEAIDQFQKRVEQELDVQFNIFQKYMYDNITRLPPNTNIQLAHHKDLDLSATKEQEDLLDQELLKARRKILAQKGFKHKLECKSRDLDKELAEVDKVSNMLQLLTKIARNENVPHVDDSIRYVASEAERLRQSTAALVEAIQGNGLLDRVADNQNDRSKFVQATLQKLMERYKNRAPASSSS</sequence>
<dbReference type="RefSeq" id="XP_058339104.1">
    <property type="nucleotide sequence ID" value="XM_058490121.1"/>
</dbReference>
<dbReference type="EMBL" id="JARTCD010000065">
    <property type="protein sequence ID" value="KAJ8654190.1"/>
    <property type="molecule type" value="Genomic_DNA"/>
</dbReference>
<evidence type="ECO:0000313" key="11">
    <source>
        <dbReference type="Proteomes" id="UP001234581"/>
    </source>
</evidence>
<dbReference type="Proteomes" id="UP001234581">
    <property type="component" value="Unassembled WGS sequence"/>
</dbReference>
<protein>
    <recommendedName>
        <fullName evidence="12">Protein MIS12 homolog</fullName>
    </recommendedName>
</protein>
<evidence type="ECO:0000256" key="8">
    <source>
        <dbReference type="ARBA" id="ARBA00023306"/>
    </source>
</evidence>
<name>A0AAD7UVS7_9FUNG</name>
<keyword evidence="5" id="KW-0498">Mitosis</keyword>
<comment type="similarity">
    <text evidence="2">Belongs to the mis12 family.</text>
</comment>
<comment type="caution">
    <text evidence="10">The sequence shown here is derived from an EMBL/GenBank/DDBJ whole genome shotgun (WGS) entry which is preliminary data.</text>
</comment>
<evidence type="ECO:0000256" key="3">
    <source>
        <dbReference type="ARBA" id="ARBA00022454"/>
    </source>
</evidence>
<evidence type="ECO:0000256" key="2">
    <source>
        <dbReference type="ARBA" id="ARBA00008643"/>
    </source>
</evidence>
<evidence type="ECO:0000256" key="5">
    <source>
        <dbReference type="ARBA" id="ARBA00022776"/>
    </source>
</evidence>
<evidence type="ECO:0000256" key="9">
    <source>
        <dbReference type="ARBA" id="ARBA00023328"/>
    </source>
</evidence>
<dbReference type="GO" id="GO:0005634">
    <property type="term" value="C:nucleus"/>
    <property type="evidence" value="ECO:0007669"/>
    <property type="project" value="InterPro"/>
</dbReference>
<gene>
    <name evidence="10" type="ORF">O0I10_010138</name>
</gene>
<comment type="subcellular location">
    <subcellularLocation>
        <location evidence="1">Chromosome</location>
        <location evidence="1">Centromere</location>
        <location evidence="1">Kinetochore</location>
    </subcellularLocation>
</comment>
<keyword evidence="8" id="KW-0131">Cell cycle</keyword>
<dbReference type="PANTHER" id="PTHR14527">
    <property type="entry name" value="PROTEIN MIS12 HOMOLOG"/>
    <property type="match status" value="1"/>
</dbReference>
<dbReference type="GO" id="GO:0051382">
    <property type="term" value="P:kinetochore assembly"/>
    <property type="evidence" value="ECO:0007669"/>
    <property type="project" value="TreeGrafter"/>
</dbReference>
<reference evidence="10 11" key="1">
    <citation type="submission" date="2023-03" db="EMBL/GenBank/DDBJ databases">
        <title>Genome sequence of Lichtheimia ornata CBS 291.66.</title>
        <authorList>
            <person name="Mohabir J.T."/>
            <person name="Shea T.P."/>
            <person name="Kurbessoian T."/>
            <person name="Berby B."/>
            <person name="Fontaine J."/>
            <person name="Livny J."/>
            <person name="Gnirke A."/>
            <person name="Stajich J.E."/>
            <person name="Cuomo C.A."/>
        </authorList>
    </citation>
    <scope>NUCLEOTIDE SEQUENCE [LARGE SCALE GENOMIC DNA]</scope>
    <source>
        <strain evidence="10">CBS 291.66</strain>
    </source>
</reference>